<dbReference type="GO" id="GO:0003677">
    <property type="term" value="F:DNA binding"/>
    <property type="evidence" value="ECO:0007669"/>
    <property type="project" value="UniProtKB-KW"/>
</dbReference>
<dbReference type="OMA" id="SMEQGWI"/>
<dbReference type="SMART" id="SM00906">
    <property type="entry name" value="Fungal_trans"/>
    <property type="match status" value="1"/>
</dbReference>
<evidence type="ECO:0000313" key="10">
    <source>
        <dbReference type="Proteomes" id="UP000092993"/>
    </source>
</evidence>
<reference evidence="9 10" key="1">
    <citation type="submission" date="2016-03" db="EMBL/GenBank/DDBJ databases">
        <title>Whole genome sequencing of Grifola frondosa 9006-11.</title>
        <authorList>
            <person name="Min B."/>
            <person name="Park H."/>
            <person name="Kim J.-G."/>
            <person name="Cho H."/>
            <person name="Oh Y.-L."/>
            <person name="Kong W.-S."/>
            <person name="Choi I.-G."/>
        </authorList>
    </citation>
    <scope>NUCLEOTIDE SEQUENCE [LARGE SCALE GENOMIC DNA]</scope>
    <source>
        <strain evidence="9 10">9006-11</strain>
    </source>
</reference>
<evidence type="ECO:0000256" key="6">
    <source>
        <dbReference type="ARBA" id="ARBA00023242"/>
    </source>
</evidence>
<dbReference type="PANTHER" id="PTHR31313">
    <property type="entry name" value="TY1 ENHANCER ACTIVATOR"/>
    <property type="match status" value="1"/>
</dbReference>
<dbReference type="Pfam" id="PF04082">
    <property type="entry name" value="Fungal_trans"/>
    <property type="match status" value="1"/>
</dbReference>
<evidence type="ECO:0000259" key="8">
    <source>
        <dbReference type="SMART" id="SM00906"/>
    </source>
</evidence>
<comment type="caution">
    <text evidence="9">The sequence shown here is derived from an EMBL/GenBank/DDBJ whole genome shotgun (WGS) entry which is preliminary data.</text>
</comment>
<proteinExistence type="predicted"/>
<accession>A0A1C7MR05</accession>
<evidence type="ECO:0000256" key="1">
    <source>
        <dbReference type="ARBA" id="ARBA00022723"/>
    </source>
</evidence>
<keyword evidence="6" id="KW-0539">Nucleus</keyword>
<dbReference type="EMBL" id="LUGG01000001">
    <property type="protein sequence ID" value="OBZ79157.1"/>
    <property type="molecule type" value="Genomic_DNA"/>
</dbReference>
<dbReference type="AlphaFoldDB" id="A0A1C7MR05"/>
<evidence type="ECO:0000313" key="9">
    <source>
        <dbReference type="EMBL" id="OBZ79157.1"/>
    </source>
</evidence>
<keyword evidence="1" id="KW-0479">Metal-binding</keyword>
<keyword evidence="4" id="KW-0238">DNA-binding</keyword>
<feature type="domain" description="Xylanolytic transcriptional activator regulatory" evidence="8">
    <location>
        <begin position="223"/>
        <end position="302"/>
    </location>
</feature>
<name>A0A1C7MR05_GRIFR</name>
<dbReference type="GO" id="GO:0006351">
    <property type="term" value="P:DNA-templated transcription"/>
    <property type="evidence" value="ECO:0007669"/>
    <property type="project" value="InterPro"/>
</dbReference>
<evidence type="ECO:0000256" key="5">
    <source>
        <dbReference type="ARBA" id="ARBA00023163"/>
    </source>
</evidence>
<sequence length="659" mass="74693">MYTISDDSRSFMDPVKDASDSFGHLSLDENQEIRYHGSASGLPLLARSDRKDDIQKSNGIWNFDVANVNAEFEHVDPSNEEGNQDIQLPHPQVQIHLLELYFTYIHPMYPVIHKQDFLANYDAMTNSSRSSVSLGKSSSSVEREPIQKPCKLLLLSMFAIAARYSDQDYSQDTSHGFSKAGQEYVSSARILLNNNYQCSRPSTCQALLLLAVREFGVGSMQQGWLYTGMALRMAVDLGMNRDADRWMDGANELFSPVEKQIRKHIWWSCCTADKFSAIWLGRPITFRANDYSTTFLDAEEADEYQNWHPYPHNALGRDFSPVPGRIISCWREACSLSVIITDIMDKIYPVKSFSETPRRTHFEQLETRLHQWLINLQDHLRYCTTSKQITPLPHILALHIEYCAAVLLLHRAFLPPWNEHSMATVYDDTYGLDRSPPFMSIFLQSAGIMHVITLTRRPWNAQATVGLRQCITSLKHMERTWPSTMHIRMLLEGAKVQLDQTTVSTSTAEHRPKRSAGDALGDAKNTNILEQQTFEQPAVDEYQQTAAVSTWDYSANARIVAQTLGIDVPGFESSTSFYPGYQWWPHTGATEGLLRSGLSTTTDMPPASSGMDVTPVPGSSMPQQAFTFDQHQLSQEFVEGVNYPLLDFSRFQSDQDHHS</sequence>
<organism evidence="9 10">
    <name type="scientific">Grifola frondosa</name>
    <name type="common">Maitake</name>
    <name type="synonym">Polyporus frondosus</name>
    <dbReference type="NCBI Taxonomy" id="5627"/>
    <lineage>
        <taxon>Eukaryota</taxon>
        <taxon>Fungi</taxon>
        <taxon>Dikarya</taxon>
        <taxon>Basidiomycota</taxon>
        <taxon>Agaricomycotina</taxon>
        <taxon>Agaricomycetes</taxon>
        <taxon>Polyporales</taxon>
        <taxon>Grifolaceae</taxon>
        <taxon>Grifola</taxon>
    </lineage>
</organism>
<keyword evidence="2" id="KW-0862">Zinc</keyword>
<evidence type="ECO:0000256" key="4">
    <source>
        <dbReference type="ARBA" id="ARBA00023125"/>
    </source>
</evidence>
<keyword evidence="3" id="KW-0805">Transcription regulation</keyword>
<dbReference type="STRING" id="5627.A0A1C7MR05"/>
<dbReference type="Proteomes" id="UP000092993">
    <property type="component" value="Unassembled WGS sequence"/>
</dbReference>
<dbReference type="OrthoDB" id="2123952at2759"/>
<evidence type="ECO:0000256" key="7">
    <source>
        <dbReference type="SAM" id="MobiDB-lite"/>
    </source>
</evidence>
<keyword evidence="5" id="KW-0804">Transcription</keyword>
<dbReference type="CDD" id="cd12148">
    <property type="entry name" value="fungal_TF_MHR"/>
    <property type="match status" value="1"/>
</dbReference>
<evidence type="ECO:0000256" key="3">
    <source>
        <dbReference type="ARBA" id="ARBA00023015"/>
    </source>
</evidence>
<dbReference type="InterPro" id="IPR007219">
    <property type="entry name" value="XnlR_reg_dom"/>
</dbReference>
<dbReference type="InterPro" id="IPR051615">
    <property type="entry name" value="Transcr_Regulatory_Elem"/>
</dbReference>
<gene>
    <name evidence="9" type="primary">nirA_1</name>
    <name evidence="9" type="ORF">A0H81_01179</name>
</gene>
<keyword evidence="10" id="KW-1185">Reference proteome</keyword>
<evidence type="ECO:0000256" key="2">
    <source>
        <dbReference type="ARBA" id="ARBA00022833"/>
    </source>
</evidence>
<dbReference type="PANTHER" id="PTHR31313:SF78">
    <property type="entry name" value="TRANSCRIPTION FACTOR DOMAIN-CONTAINING PROTEIN"/>
    <property type="match status" value="1"/>
</dbReference>
<dbReference type="GO" id="GO:0008270">
    <property type="term" value="F:zinc ion binding"/>
    <property type="evidence" value="ECO:0007669"/>
    <property type="project" value="InterPro"/>
</dbReference>
<protein>
    <submittedName>
        <fullName evidence="9">Nitrogen assimilation transcription factor nirA</fullName>
    </submittedName>
</protein>
<feature type="region of interest" description="Disordered" evidence="7">
    <location>
        <begin position="503"/>
        <end position="523"/>
    </location>
</feature>